<dbReference type="Pfam" id="PF13180">
    <property type="entry name" value="PDZ_2"/>
    <property type="match status" value="1"/>
</dbReference>
<dbReference type="InterPro" id="IPR036034">
    <property type="entry name" value="PDZ_sf"/>
</dbReference>
<organism evidence="3 4">
    <name type="scientific">Arenibacter arenosicollis</name>
    <dbReference type="NCBI Taxonomy" id="2762274"/>
    <lineage>
        <taxon>Bacteria</taxon>
        <taxon>Pseudomonadati</taxon>
        <taxon>Bacteroidota</taxon>
        <taxon>Flavobacteriia</taxon>
        <taxon>Flavobacteriales</taxon>
        <taxon>Flavobacteriaceae</taxon>
        <taxon>Arenibacter</taxon>
    </lineage>
</organism>
<evidence type="ECO:0000313" key="3">
    <source>
        <dbReference type="EMBL" id="MBC8767300.1"/>
    </source>
</evidence>
<accession>A0ABR7QJD7</accession>
<dbReference type="RefSeq" id="WP_187581971.1">
    <property type="nucleotide sequence ID" value="NZ_JACLHY010000003.1"/>
</dbReference>
<dbReference type="SUPFAM" id="SSF50156">
    <property type="entry name" value="PDZ domain-like"/>
    <property type="match status" value="1"/>
</dbReference>
<evidence type="ECO:0000259" key="2">
    <source>
        <dbReference type="Pfam" id="PF13229"/>
    </source>
</evidence>
<dbReference type="PANTHER" id="PTHR36453:SF1">
    <property type="entry name" value="RIGHT HANDED BETA HELIX DOMAIN-CONTAINING PROTEIN"/>
    <property type="match status" value="1"/>
</dbReference>
<dbReference type="Pfam" id="PF13229">
    <property type="entry name" value="Beta_helix"/>
    <property type="match status" value="1"/>
</dbReference>
<dbReference type="EMBL" id="JACLHY010000003">
    <property type="protein sequence ID" value="MBC8767300.1"/>
    <property type="molecule type" value="Genomic_DNA"/>
</dbReference>
<protein>
    <submittedName>
        <fullName evidence="3">PDZ domain-containing protein</fullName>
    </submittedName>
</protein>
<reference evidence="3 4" key="1">
    <citation type="submission" date="2020-08" db="EMBL/GenBank/DDBJ databases">
        <title>Arenibacter gaetbuli sp. nov., isolated from a sand dune.</title>
        <authorList>
            <person name="Park S."/>
            <person name="Yoon J.-H."/>
        </authorList>
    </citation>
    <scope>NUCLEOTIDE SEQUENCE [LARGE SCALE GENOMIC DNA]</scope>
    <source>
        <strain evidence="3 4">BSSL-BM3</strain>
    </source>
</reference>
<name>A0ABR7QJD7_9FLAO</name>
<dbReference type="Proteomes" id="UP000618952">
    <property type="component" value="Unassembled WGS sequence"/>
</dbReference>
<dbReference type="Gene3D" id="2.160.20.10">
    <property type="entry name" value="Single-stranded right-handed beta-helix, Pectin lyase-like"/>
    <property type="match status" value="1"/>
</dbReference>
<evidence type="ECO:0000313" key="4">
    <source>
        <dbReference type="Proteomes" id="UP000618952"/>
    </source>
</evidence>
<dbReference type="InterPro" id="IPR039448">
    <property type="entry name" value="Beta_helix"/>
</dbReference>
<proteinExistence type="predicted"/>
<dbReference type="InterPro" id="IPR006626">
    <property type="entry name" value="PbH1"/>
</dbReference>
<dbReference type="Gene3D" id="2.30.42.10">
    <property type="match status" value="1"/>
</dbReference>
<dbReference type="SMART" id="SM00710">
    <property type="entry name" value="PbH1"/>
    <property type="match status" value="3"/>
</dbReference>
<dbReference type="PROSITE" id="PS51257">
    <property type="entry name" value="PROKAR_LIPOPROTEIN"/>
    <property type="match status" value="1"/>
</dbReference>
<dbReference type="SUPFAM" id="SSF51126">
    <property type="entry name" value="Pectin lyase-like"/>
    <property type="match status" value="1"/>
</dbReference>
<feature type="domain" description="Right handed beta helix" evidence="2">
    <location>
        <begin position="306"/>
        <end position="366"/>
    </location>
</feature>
<gene>
    <name evidence="3" type="ORF">H4O18_04785</name>
</gene>
<keyword evidence="4" id="KW-1185">Reference proteome</keyword>
<evidence type="ECO:0000259" key="1">
    <source>
        <dbReference type="Pfam" id="PF13180"/>
    </source>
</evidence>
<feature type="domain" description="PDZ" evidence="1">
    <location>
        <begin position="711"/>
        <end position="780"/>
    </location>
</feature>
<dbReference type="InterPro" id="IPR012334">
    <property type="entry name" value="Pectin_lyas_fold"/>
</dbReference>
<comment type="caution">
    <text evidence="3">The sequence shown here is derived from an EMBL/GenBank/DDBJ whole genome shotgun (WGS) entry which is preliminary data.</text>
</comment>
<dbReference type="InterPro" id="IPR001478">
    <property type="entry name" value="PDZ"/>
</dbReference>
<sequence>MKKIALYNFVFALSLIGCSTTVSDIYITSNGEEFKNGELVFSSIEEGLNSVVQLRKEGVKNALTIHLMAGDHRINSPIRIHPEFGPFKLIGEGAEKTVVKGSKVLISKWEKFNDHIFVTQLQKEDKFDQLFVNGNQQLLSRYPNYDENGGHWQGHAADAISPERVKTWANPVGAIVHTMHSGEWGGFHYVSKGVDENGELMLAGGHQNNRPSKMHSKYRMVENVFEELDAPGEWFLDKDYRLYYWPTKGIDLGNALIEGVQLKHLVEVVGTEENPVRDIEISKIKFEHTQRTFMEEYEPLLRSDWTIYRGAAIFLEGTQNVSVNNCELTNLGGNAILVSNFNRDVAIKDNHIHECGASGISFVGSPEAVRSPSFQYDEFVTMAEMDTIRGPKSNKYPSNSVADNNLIHRTGRVEKQTAGVQIAMAMDITVSHNSIYDVPRAGINIGDGTWGGHIIEHNDVFNTVLESGDHGAFNSWGRDRFWHPKRDTLDQIVAANPEMPKWDAIHTTVIRNNRFRCDHGWDIDLDDGSSNYHIYNNVCLNGGIKLREGFFRTVENNIMINNGFHPHVWFKNSGDVFKHNIVFTEHKDIRLQDWGKEVDYNLFPDEQTLLQTQSKGVDQHSIFGDVLFTDAKIGNYSVKEESPAFKIGFKNFDMDSFGVANTALRSLAETPTIPVMFFGNTNEESATFNWMGAKIKNILTMAERSASGLNKTAGVLILSLEKQSVAGNSLLQVGDVIISSEGDEINSVADLMKSYQNNNWKGKLNLTIFRNQKEKEISISTKK</sequence>
<dbReference type="InterPro" id="IPR011050">
    <property type="entry name" value="Pectin_lyase_fold/virulence"/>
</dbReference>
<dbReference type="PANTHER" id="PTHR36453">
    <property type="entry name" value="SECRETED PROTEIN-RELATED"/>
    <property type="match status" value="1"/>
</dbReference>